<sequence>MTFSYCVRRAVNYCSPNGRISFLWMTISLCMKCFLSLTCDASFPPHFSYTPAKNIVPLPARMTYPNAAMKGVPQNDLLISCWCSTVCHVASSTTVSPFPTPEIQHYMLQSRQQTAVTSALLNNRLAFLKAAADKSVV</sequence>
<protein>
    <submittedName>
        <fullName evidence="1">Uncharacterized protein</fullName>
    </submittedName>
</protein>
<dbReference type="Proteomes" id="UP000054995">
    <property type="component" value="Unassembled WGS sequence"/>
</dbReference>
<name>A0A0V1FN21_TRIPS</name>
<dbReference type="OrthoDB" id="5935713at2759"/>
<dbReference type="EMBL" id="JYDT01000056">
    <property type="protein sequence ID" value="KRY87414.1"/>
    <property type="molecule type" value="Genomic_DNA"/>
</dbReference>
<reference evidence="1 2" key="1">
    <citation type="submission" date="2015-01" db="EMBL/GenBank/DDBJ databases">
        <title>Evolution of Trichinella species and genotypes.</title>
        <authorList>
            <person name="Korhonen P.K."/>
            <person name="Edoardo P."/>
            <person name="Giuseppe L.R."/>
            <person name="Gasser R.B."/>
        </authorList>
    </citation>
    <scope>NUCLEOTIDE SEQUENCE [LARGE SCALE GENOMIC DNA]</scope>
    <source>
        <strain evidence="1">ISS470</strain>
    </source>
</reference>
<evidence type="ECO:0000313" key="2">
    <source>
        <dbReference type="Proteomes" id="UP000054995"/>
    </source>
</evidence>
<comment type="caution">
    <text evidence="1">The sequence shown here is derived from an EMBL/GenBank/DDBJ whole genome shotgun (WGS) entry which is preliminary data.</text>
</comment>
<accession>A0A0V1FN21</accession>
<keyword evidence="2" id="KW-1185">Reference proteome</keyword>
<organism evidence="1 2">
    <name type="scientific">Trichinella pseudospiralis</name>
    <name type="common">Parasitic roundworm</name>
    <dbReference type="NCBI Taxonomy" id="6337"/>
    <lineage>
        <taxon>Eukaryota</taxon>
        <taxon>Metazoa</taxon>
        <taxon>Ecdysozoa</taxon>
        <taxon>Nematoda</taxon>
        <taxon>Enoplea</taxon>
        <taxon>Dorylaimia</taxon>
        <taxon>Trichinellida</taxon>
        <taxon>Trichinellidae</taxon>
        <taxon>Trichinella</taxon>
    </lineage>
</organism>
<evidence type="ECO:0000313" key="1">
    <source>
        <dbReference type="EMBL" id="KRY87414.1"/>
    </source>
</evidence>
<dbReference type="AlphaFoldDB" id="A0A0V1FN21"/>
<gene>
    <name evidence="1" type="ORF">T4D_14310</name>
</gene>
<proteinExistence type="predicted"/>